<dbReference type="Gene3D" id="3.30.2320.10">
    <property type="entry name" value="hypothetical protein PF0899 domain"/>
    <property type="match status" value="1"/>
</dbReference>
<dbReference type="NCBIfam" id="TIGR04387">
    <property type="entry name" value="capsid_maj_N4"/>
    <property type="match status" value="1"/>
</dbReference>
<dbReference type="RefSeq" id="WP_248049318.1">
    <property type="nucleotide sequence ID" value="NZ_CP118735.1"/>
</dbReference>
<dbReference type="Gene3D" id="3.30.2400.10">
    <property type="entry name" value="Major capsid protein gp5"/>
    <property type="match status" value="1"/>
</dbReference>
<dbReference type="SUPFAM" id="SSF56563">
    <property type="entry name" value="Major capsid protein gp5"/>
    <property type="match status" value="1"/>
</dbReference>
<dbReference type="AlphaFoldDB" id="A0AA97AEM7"/>
<dbReference type="Pfam" id="PF25209">
    <property type="entry name" value="Phage_capsid_4"/>
    <property type="match status" value="1"/>
</dbReference>
<accession>A0AA97AEM7</accession>
<name>A0AA97AEM7_9STRE</name>
<dbReference type="KEGG" id="sins:PW252_02390"/>
<proteinExistence type="predicted"/>
<organism evidence="1">
    <name type="scientific">Streptococcus iners</name>
    <dbReference type="NCBI Taxonomy" id="3028084"/>
    <lineage>
        <taxon>Bacteria</taxon>
        <taxon>Bacillati</taxon>
        <taxon>Bacillota</taxon>
        <taxon>Bacilli</taxon>
        <taxon>Lactobacillales</taxon>
        <taxon>Streptococcaceae</taxon>
        <taxon>Streptococcus</taxon>
    </lineage>
</organism>
<protein>
    <submittedName>
        <fullName evidence="1">N4-gp56 family major capsid protein</fullName>
    </submittedName>
</protein>
<dbReference type="EMBL" id="CP118735">
    <property type="protein sequence ID" value="WNY51531.1"/>
    <property type="molecule type" value="Genomic_DNA"/>
</dbReference>
<gene>
    <name evidence="1" type="ORF">PW252_02390</name>
</gene>
<reference evidence="1" key="1">
    <citation type="submission" date="2023-02" db="EMBL/GenBank/DDBJ databases">
        <title>Streptococcus sp. Genome Sequencing and Assembly.</title>
        <authorList>
            <person name="Shore S.M."/>
            <person name="Nicholson T.L."/>
        </authorList>
    </citation>
    <scope>NUCLEOTIDE SEQUENCE</scope>
    <source>
        <strain evidence="1">29887</strain>
    </source>
</reference>
<sequence>MTQTKIADLINPQVMANHISAKLPKSLKFTPLATIERTLVGQPGTKLTVPKFTYTGAASEVAEGQAIPLNKLGTTTTEMTIKKIATGYEITDEAILSGMGDPVGEAVRQLRLAIADKMDSDIIELAKTATQHVTDAPNTLEAIQKALDIFADEEDVRYVGIFNPVDAMKLRTAAGKDFLRGSELGAQALVSGVFGEVLGVEIVRSKKVTAGQGFIVAISARSTDAEDDARYGAFVINMKRDVSVETDRDILKKTTVITGDEHYGVYLYDDTKVVRFGGN</sequence>
<evidence type="ECO:0000313" key="1">
    <source>
        <dbReference type="EMBL" id="WNY51531.1"/>
    </source>
</evidence>